<dbReference type="EMBL" id="CP045929">
    <property type="protein sequence ID" value="QGK70470.1"/>
    <property type="molecule type" value="Genomic_DNA"/>
</dbReference>
<proteinExistence type="predicted"/>
<dbReference type="KEGG" id="sace:GIY23_13885"/>
<accession>A0A5Q3Q9E4</accession>
<dbReference type="AlphaFoldDB" id="A0A5Q3Q9E4"/>
<evidence type="ECO:0000313" key="3">
    <source>
        <dbReference type="Proteomes" id="UP000371041"/>
    </source>
</evidence>
<sequence>MTTTHSPDPPEAENEGINAEEPVDDAGEDVGDDEMREEPAVTLGYD</sequence>
<gene>
    <name evidence="2" type="ORF">GIY23_13885</name>
</gene>
<feature type="compositionally biased region" description="Acidic residues" evidence="1">
    <location>
        <begin position="21"/>
        <end position="36"/>
    </location>
</feature>
<feature type="region of interest" description="Disordered" evidence="1">
    <location>
        <begin position="1"/>
        <end position="46"/>
    </location>
</feature>
<dbReference type="Proteomes" id="UP000371041">
    <property type="component" value="Chromosome"/>
</dbReference>
<protein>
    <submittedName>
        <fullName evidence="2">Uncharacterized protein</fullName>
    </submittedName>
</protein>
<evidence type="ECO:0000313" key="2">
    <source>
        <dbReference type="EMBL" id="QGK70470.1"/>
    </source>
</evidence>
<organism evidence="2 3">
    <name type="scientific">Allosaccharopolyspora coralli</name>
    <dbReference type="NCBI Taxonomy" id="2665642"/>
    <lineage>
        <taxon>Bacteria</taxon>
        <taxon>Bacillati</taxon>
        <taxon>Actinomycetota</taxon>
        <taxon>Actinomycetes</taxon>
        <taxon>Pseudonocardiales</taxon>
        <taxon>Pseudonocardiaceae</taxon>
        <taxon>Allosaccharopolyspora</taxon>
    </lineage>
</organism>
<keyword evidence="3" id="KW-1185">Reference proteome</keyword>
<evidence type="ECO:0000256" key="1">
    <source>
        <dbReference type="SAM" id="MobiDB-lite"/>
    </source>
</evidence>
<dbReference type="RefSeq" id="WP_154077052.1">
    <property type="nucleotide sequence ID" value="NZ_CP045929.1"/>
</dbReference>
<name>A0A5Q3Q9E4_9PSEU</name>
<reference evidence="3" key="1">
    <citation type="submission" date="2019-11" db="EMBL/GenBank/DDBJ databases">
        <title>The complete genome sequence of Saccharopolyspora sp. E2A.</title>
        <authorList>
            <person name="Zhang G."/>
        </authorList>
    </citation>
    <scope>NUCLEOTIDE SEQUENCE [LARGE SCALE GENOMIC DNA]</scope>
    <source>
        <strain evidence="3">E2A</strain>
    </source>
</reference>